<evidence type="ECO:0000256" key="1">
    <source>
        <dbReference type="SAM" id="MobiDB-lite"/>
    </source>
</evidence>
<proteinExistence type="predicted"/>
<feature type="compositionally biased region" description="Basic and acidic residues" evidence="1">
    <location>
        <begin position="8"/>
        <end position="30"/>
    </location>
</feature>
<evidence type="ECO:0008006" key="4">
    <source>
        <dbReference type="Google" id="ProtNLM"/>
    </source>
</evidence>
<dbReference type="EMBL" id="KN824319">
    <property type="protein sequence ID" value="KIM24891.1"/>
    <property type="molecule type" value="Genomic_DNA"/>
</dbReference>
<feature type="compositionally biased region" description="Polar residues" evidence="1">
    <location>
        <begin position="40"/>
        <end position="51"/>
    </location>
</feature>
<dbReference type="AlphaFoldDB" id="A0A0C3B023"/>
<dbReference type="PIRSF" id="PIRSF002590">
    <property type="entry name" value="HSP9/HSP12_fun"/>
    <property type="match status" value="1"/>
</dbReference>
<protein>
    <recommendedName>
        <fullName evidence="4">Heat shock protein 9/12</fullName>
    </recommendedName>
</protein>
<dbReference type="STRING" id="933852.A0A0C3B023"/>
<dbReference type="HOGENOM" id="CLU_102617_3_0_1"/>
<feature type="compositionally biased region" description="Basic and acidic residues" evidence="1">
    <location>
        <begin position="68"/>
        <end position="93"/>
    </location>
</feature>
<keyword evidence="3" id="KW-1185">Reference proteome</keyword>
<reference evidence="3" key="2">
    <citation type="submission" date="2015-01" db="EMBL/GenBank/DDBJ databases">
        <title>Evolutionary Origins and Diversification of the Mycorrhizal Mutualists.</title>
        <authorList>
            <consortium name="DOE Joint Genome Institute"/>
            <consortium name="Mycorrhizal Genomics Consortium"/>
            <person name="Kohler A."/>
            <person name="Kuo A."/>
            <person name="Nagy L.G."/>
            <person name="Floudas D."/>
            <person name="Copeland A."/>
            <person name="Barry K.W."/>
            <person name="Cichocki N."/>
            <person name="Veneault-Fourrey C."/>
            <person name="LaButti K."/>
            <person name="Lindquist E.A."/>
            <person name="Lipzen A."/>
            <person name="Lundell T."/>
            <person name="Morin E."/>
            <person name="Murat C."/>
            <person name="Riley R."/>
            <person name="Ohm R."/>
            <person name="Sun H."/>
            <person name="Tunlid A."/>
            <person name="Henrissat B."/>
            <person name="Grigoriev I.V."/>
            <person name="Hibbett D.S."/>
            <person name="Martin F."/>
        </authorList>
    </citation>
    <scope>NUCLEOTIDE SEQUENCE [LARGE SCALE GENOMIC DNA]</scope>
    <source>
        <strain evidence="3">MAFF 305830</strain>
    </source>
</reference>
<evidence type="ECO:0000313" key="3">
    <source>
        <dbReference type="Proteomes" id="UP000054097"/>
    </source>
</evidence>
<dbReference type="Gene3D" id="6.10.250.2440">
    <property type="match status" value="2"/>
</dbReference>
<name>A0A0C3B023_SERVB</name>
<dbReference type="InterPro" id="IPR007250">
    <property type="entry name" value="HSP9_HSP12"/>
</dbReference>
<accession>A0A0C3B023</accession>
<sequence>MSQPGRQDFSDKAEAKFKPDSQKTFTEHVGDMATGKLDNLGSTVQPQQDKSMAQKAGDAMSGQQNHNPGERSLMDKAKDAVGLGDKHSTNREL</sequence>
<dbReference type="Proteomes" id="UP000054097">
    <property type="component" value="Unassembled WGS sequence"/>
</dbReference>
<reference evidence="2 3" key="1">
    <citation type="submission" date="2014-04" db="EMBL/GenBank/DDBJ databases">
        <authorList>
            <consortium name="DOE Joint Genome Institute"/>
            <person name="Kuo A."/>
            <person name="Zuccaro A."/>
            <person name="Kohler A."/>
            <person name="Nagy L.G."/>
            <person name="Floudas D."/>
            <person name="Copeland A."/>
            <person name="Barry K.W."/>
            <person name="Cichocki N."/>
            <person name="Veneault-Fourrey C."/>
            <person name="LaButti K."/>
            <person name="Lindquist E.A."/>
            <person name="Lipzen A."/>
            <person name="Lundell T."/>
            <person name="Morin E."/>
            <person name="Murat C."/>
            <person name="Sun H."/>
            <person name="Tunlid A."/>
            <person name="Henrissat B."/>
            <person name="Grigoriev I.V."/>
            <person name="Hibbett D.S."/>
            <person name="Martin F."/>
            <person name="Nordberg H.P."/>
            <person name="Cantor M.N."/>
            <person name="Hua S.X."/>
        </authorList>
    </citation>
    <scope>NUCLEOTIDE SEQUENCE [LARGE SCALE GENOMIC DNA]</scope>
    <source>
        <strain evidence="2 3">MAFF 305830</strain>
    </source>
</reference>
<organism evidence="2 3">
    <name type="scientific">Serendipita vermifera MAFF 305830</name>
    <dbReference type="NCBI Taxonomy" id="933852"/>
    <lineage>
        <taxon>Eukaryota</taxon>
        <taxon>Fungi</taxon>
        <taxon>Dikarya</taxon>
        <taxon>Basidiomycota</taxon>
        <taxon>Agaricomycotina</taxon>
        <taxon>Agaricomycetes</taxon>
        <taxon>Sebacinales</taxon>
        <taxon>Serendipitaceae</taxon>
        <taxon>Serendipita</taxon>
    </lineage>
</organism>
<dbReference type="OrthoDB" id="2348401at2759"/>
<gene>
    <name evidence="2" type="ORF">M408DRAFT_17494</name>
</gene>
<dbReference type="Pfam" id="PF04119">
    <property type="entry name" value="HSP9_HSP12"/>
    <property type="match status" value="1"/>
</dbReference>
<evidence type="ECO:0000313" key="2">
    <source>
        <dbReference type="EMBL" id="KIM24891.1"/>
    </source>
</evidence>
<feature type="region of interest" description="Disordered" evidence="1">
    <location>
        <begin position="1"/>
        <end position="93"/>
    </location>
</feature>